<dbReference type="Proteomes" id="UP001217838">
    <property type="component" value="Unassembled WGS sequence"/>
</dbReference>
<protein>
    <submittedName>
        <fullName evidence="2">Uncharacterized protein</fullName>
    </submittedName>
</protein>
<dbReference type="RefSeq" id="WP_272005307.1">
    <property type="nucleotide sequence ID" value="NZ_JAQNDN010000020.1"/>
</dbReference>
<organism evidence="2 3">
    <name type="scientific">Nannocystis radixulma</name>
    <dbReference type="NCBI Taxonomy" id="2995305"/>
    <lineage>
        <taxon>Bacteria</taxon>
        <taxon>Pseudomonadati</taxon>
        <taxon>Myxococcota</taxon>
        <taxon>Polyangia</taxon>
        <taxon>Nannocystales</taxon>
        <taxon>Nannocystaceae</taxon>
        <taxon>Nannocystis</taxon>
    </lineage>
</organism>
<sequence length="57" mass="6218">MVDHDSSKPMPTSEPIRAETVEPTSRVPLFARKLDRPTLVVRTGIQAGPAEAKHKAP</sequence>
<evidence type="ECO:0000313" key="2">
    <source>
        <dbReference type="EMBL" id="MDC0672983.1"/>
    </source>
</evidence>
<feature type="region of interest" description="Disordered" evidence="1">
    <location>
        <begin position="1"/>
        <end position="30"/>
    </location>
</feature>
<reference evidence="2 3" key="1">
    <citation type="submission" date="2022-11" db="EMBL/GenBank/DDBJ databases">
        <title>Minimal conservation of predation-associated metabolite biosynthetic gene clusters underscores biosynthetic potential of Myxococcota including descriptions for ten novel species: Archangium lansinium sp. nov., Myxococcus landrumus sp. nov., Nannocystis bai.</title>
        <authorList>
            <person name="Ahearne A."/>
            <person name="Stevens C."/>
            <person name="Dowd S."/>
        </authorList>
    </citation>
    <scope>NUCLEOTIDE SEQUENCE [LARGE SCALE GENOMIC DNA]</scope>
    <source>
        <strain evidence="2 3">NCELM</strain>
    </source>
</reference>
<dbReference type="EMBL" id="JAQNDN010000020">
    <property type="protein sequence ID" value="MDC0672983.1"/>
    <property type="molecule type" value="Genomic_DNA"/>
</dbReference>
<name>A0ABT5BHU4_9BACT</name>
<evidence type="ECO:0000313" key="3">
    <source>
        <dbReference type="Proteomes" id="UP001217838"/>
    </source>
</evidence>
<proteinExistence type="predicted"/>
<keyword evidence="3" id="KW-1185">Reference proteome</keyword>
<comment type="caution">
    <text evidence="2">The sequence shown here is derived from an EMBL/GenBank/DDBJ whole genome shotgun (WGS) entry which is preliminary data.</text>
</comment>
<evidence type="ECO:0000256" key="1">
    <source>
        <dbReference type="SAM" id="MobiDB-lite"/>
    </source>
</evidence>
<accession>A0ABT5BHU4</accession>
<gene>
    <name evidence="2" type="ORF">POL58_34840</name>
</gene>